<evidence type="ECO:0000313" key="2">
    <source>
        <dbReference type="EMBL" id="KAK7037244.1"/>
    </source>
</evidence>
<keyword evidence="1" id="KW-0472">Membrane</keyword>
<keyword evidence="1" id="KW-0812">Transmembrane</keyword>
<accession>A0AAW0CHX7</accession>
<dbReference type="AlphaFoldDB" id="A0AAW0CHX7"/>
<keyword evidence="1" id="KW-1133">Transmembrane helix</keyword>
<name>A0AAW0CHX7_9AGAR</name>
<dbReference type="EMBL" id="JAYKXP010000048">
    <property type="protein sequence ID" value="KAK7037244.1"/>
    <property type="molecule type" value="Genomic_DNA"/>
</dbReference>
<comment type="caution">
    <text evidence="2">The sequence shown here is derived from an EMBL/GenBank/DDBJ whole genome shotgun (WGS) entry which is preliminary data.</text>
</comment>
<dbReference type="Proteomes" id="UP001383192">
    <property type="component" value="Unassembled WGS sequence"/>
</dbReference>
<feature type="transmembrane region" description="Helical" evidence="1">
    <location>
        <begin position="12"/>
        <end position="36"/>
    </location>
</feature>
<sequence>MLVSERLTIGQITFILRAAIQILTYGGLFLITYIILSSSPHVASLRTHDTVNRILGKSTATKSAALWIVEAVRGRNTDPVLPRRLLLAIFLSLLLGIFSSISDLGFLGFYACSVAGPSTSDKPSSITSQDLAVTAINASMVNGTDPAAVMAYRCDYAEEVQFNVNVTERVCRSWHNSTFADPTFFSGLNMTDSDNLIPRQLRKYAYKRSQYLGLNSYFIGPNIKRIEEPTISNGIMVVPHDMGFKAVFGVPQLKPQSKVSFDGAMALEVEMGCMALGMYTQHDLDNTGGSGIDIFATNSSWRKYYGPDNLYDILSTTVDDVRSYYRPLFNESSIDSSGFLVGTNSTSAILSTIASIHEIPFSSVAGQDGALQGNAIMGNCTQAIRQKFGIELIDASSMQAPDTCSVLAIGGSTTSEGYLYEGLSRMVCATTTQLNLVSTTIEANPEGQVNFTKFDRLPSDLNYIRANFFDAVPQDNGDTIWYDYDPVERYTLNPNPSSPSEHYLLQRPFYSNIRGIGAGSGGGILARAGTAMLDLNGAYDNNADYAGITVLSEGTRQIFFNASMITKWGGEVGASFILESSAFNGWAAYESAPIEVESTGGRVATCYKGPYVLGFVPLLIASLIVFGWMLFILVAGGGISSIKYGKQLENLYGGMAPFWGVVCPTTRAQDAYLFWENTPPAGPHLALVTNGIPNDSEEREQTAVEFLARQDGMKR</sequence>
<organism evidence="2 3">
    <name type="scientific">Paramarasmius palmivorus</name>
    <dbReference type="NCBI Taxonomy" id="297713"/>
    <lineage>
        <taxon>Eukaryota</taxon>
        <taxon>Fungi</taxon>
        <taxon>Dikarya</taxon>
        <taxon>Basidiomycota</taxon>
        <taxon>Agaricomycotina</taxon>
        <taxon>Agaricomycetes</taxon>
        <taxon>Agaricomycetidae</taxon>
        <taxon>Agaricales</taxon>
        <taxon>Marasmiineae</taxon>
        <taxon>Marasmiaceae</taxon>
        <taxon>Paramarasmius</taxon>
    </lineage>
</organism>
<proteinExistence type="predicted"/>
<protein>
    <submittedName>
        <fullName evidence="2">Uncharacterized protein</fullName>
    </submittedName>
</protein>
<keyword evidence="3" id="KW-1185">Reference proteome</keyword>
<feature type="transmembrane region" description="Helical" evidence="1">
    <location>
        <begin position="611"/>
        <end position="636"/>
    </location>
</feature>
<feature type="transmembrane region" description="Helical" evidence="1">
    <location>
        <begin position="85"/>
        <end position="111"/>
    </location>
</feature>
<evidence type="ECO:0000313" key="3">
    <source>
        <dbReference type="Proteomes" id="UP001383192"/>
    </source>
</evidence>
<evidence type="ECO:0000256" key="1">
    <source>
        <dbReference type="SAM" id="Phobius"/>
    </source>
</evidence>
<reference evidence="2 3" key="1">
    <citation type="submission" date="2024-01" db="EMBL/GenBank/DDBJ databases">
        <title>A draft genome for a cacao thread blight-causing isolate of Paramarasmius palmivorus.</title>
        <authorList>
            <person name="Baruah I.K."/>
            <person name="Bukari Y."/>
            <person name="Amoako-Attah I."/>
            <person name="Meinhardt L.W."/>
            <person name="Bailey B.A."/>
            <person name="Cohen S.P."/>
        </authorList>
    </citation>
    <scope>NUCLEOTIDE SEQUENCE [LARGE SCALE GENOMIC DNA]</scope>
    <source>
        <strain evidence="2 3">GH-12</strain>
    </source>
</reference>
<gene>
    <name evidence="2" type="ORF">VNI00_011235</name>
</gene>